<protein>
    <submittedName>
        <fullName evidence="2">Uncharacterized protein</fullName>
    </submittedName>
</protein>
<accession>A0A4R5KPS8</accession>
<keyword evidence="3" id="KW-1185">Reference proteome</keyword>
<evidence type="ECO:0000313" key="2">
    <source>
        <dbReference type="EMBL" id="TDF97723.1"/>
    </source>
</evidence>
<dbReference type="Proteomes" id="UP000295636">
    <property type="component" value="Unassembled WGS sequence"/>
</dbReference>
<dbReference type="EMBL" id="SMRT01000005">
    <property type="protein sequence ID" value="TDF97723.1"/>
    <property type="molecule type" value="Genomic_DNA"/>
</dbReference>
<feature type="compositionally biased region" description="Low complexity" evidence="1">
    <location>
        <begin position="256"/>
        <end position="273"/>
    </location>
</feature>
<proteinExistence type="predicted"/>
<dbReference type="AlphaFoldDB" id="A0A4R5KPS8"/>
<sequence length="340" mass="36108">MQILSEMEVTVMAQGVVDVYISNELKDKSLMLISNCEGGPANDLHVIPDGTELSLILGETAQNVVVTHSQSTECSFNYIEIDEQTAKTFGLQDGSRVMLTYNAGRNELRLQRLTKNTATGLILANPRKQAAHSIIIGYRLLSKLGIPGQPGMHVTLRKGPLSKRLKLIVPENAYSGHIRLHPGNLRRFGLNAGKSTPLEYDQSSRTLRIATAAPTAVKRRSRPPQSAAPVLPHRSGAVPGASIPGGKPTAKRSRTETASSGGSSSGTAAAGSRRPNKKPGDARRSAGTAARPRKSGSAHGLAAKPARPRQPGMAVVRRRLVAVKPAGASGALLVWDKVKP</sequence>
<dbReference type="RefSeq" id="WP_133229060.1">
    <property type="nucleotide sequence ID" value="NZ_SMRT01000005.1"/>
</dbReference>
<evidence type="ECO:0000256" key="1">
    <source>
        <dbReference type="SAM" id="MobiDB-lite"/>
    </source>
</evidence>
<name>A0A4R5KPS8_9BACL</name>
<evidence type="ECO:0000313" key="3">
    <source>
        <dbReference type="Proteomes" id="UP000295636"/>
    </source>
</evidence>
<organism evidence="2 3">
    <name type="scientific">Paenibacillus piri</name>
    <dbReference type="NCBI Taxonomy" id="2547395"/>
    <lineage>
        <taxon>Bacteria</taxon>
        <taxon>Bacillati</taxon>
        <taxon>Bacillota</taxon>
        <taxon>Bacilli</taxon>
        <taxon>Bacillales</taxon>
        <taxon>Paenibacillaceae</taxon>
        <taxon>Paenibacillus</taxon>
    </lineage>
</organism>
<reference evidence="2 3" key="1">
    <citation type="submission" date="2019-03" db="EMBL/GenBank/DDBJ databases">
        <title>This is whole genome sequence of Paenibacillus sp MS74 strain.</title>
        <authorList>
            <person name="Trinh H.N."/>
        </authorList>
    </citation>
    <scope>NUCLEOTIDE SEQUENCE [LARGE SCALE GENOMIC DNA]</scope>
    <source>
        <strain evidence="2 3">MS74</strain>
    </source>
</reference>
<comment type="caution">
    <text evidence="2">The sequence shown here is derived from an EMBL/GenBank/DDBJ whole genome shotgun (WGS) entry which is preliminary data.</text>
</comment>
<dbReference type="OrthoDB" id="2580688at2"/>
<feature type="region of interest" description="Disordered" evidence="1">
    <location>
        <begin position="212"/>
        <end position="314"/>
    </location>
</feature>
<gene>
    <name evidence="2" type="ORF">E1757_14100</name>
</gene>